<dbReference type="EMBL" id="VSRR010084025">
    <property type="protein sequence ID" value="MPC90339.1"/>
    <property type="molecule type" value="Genomic_DNA"/>
</dbReference>
<dbReference type="AlphaFoldDB" id="A0A5B7J6F7"/>
<gene>
    <name evidence="2" type="ORF">E2C01_085319</name>
</gene>
<keyword evidence="3" id="KW-1185">Reference proteome</keyword>
<organism evidence="2 3">
    <name type="scientific">Portunus trituberculatus</name>
    <name type="common">Swimming crab</name>
    <name type="synonym">Neptunus trituberculatus</name>
    <dbReference type="NCBI Taxonomy" id="210409"/>
    <lineage>
        <taxon>Eukaryota</taxon>
        <taxon>Metazoa</taxon>
        <taxon>Ecdysozoa</taxon>
        <taxon>Arthropoda</taxon>
        <taxon>Crustacea</taxon>
        <taxon>Multicrustacea</taxon>
        <taxon>Malacostraca</taxon>
        <taxon>Eumalacostraca</taxon>
        <taxon>Eucarida</taxon>
        <taxon>Decapoda</taxon>
        <taxon>Pleocyemata</taxon>
        <taxon>Brachyura</taxon>
        <taxon>Eubrachyura</taxon>
        <taxon>Portunoidea</taxon>
        <taxon>Portunidae</taxon>
        <taxon>Portuninae</taxon>
        <taxon>Portunus</taxon>
    </lineage>
</organism>
<sequence length="30" mass="3615">MRRRYREGKCGKGKQERRTGRDGEEKMKGM</sequence>
<protein>
    <submittedName>
        <fullName evidence="2">Uncharacterized protein</fullName>
    </submittedName>
</protein>
<name>A0A5B7J6F7_PORTR</name>
<accession>A0A5B7J6F7</accession>
<evidence type="ECO:0000313" key="3">
    <source>
        <dbReference type="Proteomes" id="UP000324222"/>
    </source>
</evidence>
<reference evidence="2 3" key="1">
    <citation type="submission" date="2019-05" db="EMBL/GenBank/DDBJ databases">
        <title>Another draft genome of Portunus trituberculatus and its Hox gene families provides insights of decapod evolution.</title>
        <authorList>
            <person name="Jeong J.-H."/>
            <person name="Song I."/>
            <person name="Kim S."/>
            <person name="Choi T."/>
            <person name="Kim D."/>
            <person name="Ryu S."/>
            <person name="Kim W."/>
        </authorList>
    </citation>
    <scope>NUCLEOTIDE SEQUENCE [LARGE SCALE GENOMIC DNA]</scope>
    <source>
        <tissue evidence="2">Muscle</tissue>
    </source>
</reference>
<feature type="compositionally biased region" description="Basic and acidic residues" evidence="1">
    <location>
        <begin position="7"/>
        <end position="30"/>
    </location>
</feature>
<dbReference type="Proteomes" id="UP000324222">
    <property type="component" value="Unassembled WGS sequence"/>
</dbReference>
<evidence type="ECO:0000313" key="2">
    <source>
        <dbReference type="EMBL" id="MPC90339.1"/>
    </source>
</evidence>
<evidence type="ECO:0000256" key="1">
    <source>
        <dbReference type="SAM" id="MobiDB-lite"/>
    </source>
</evidence>
<feature type="region of interest" description="Disordered" evidence="1">
    <location>
        <begin position="1"/>
        <end position="30"/>
    </location>
</feature>
<proteinExistence type="predicted"/>
<comment type="caution">
    <text evidence="2">The sequence shown here is derived from an EMBL/GenBank/DDBJ whole genome shotgun (WGS) entry which is preliminary data.</text>
</comment>